<evidence type="ECO:0000313" key="2">
    <source>
        <dbReference type="EMBL" id="PTQ47808.1"/>
    </source>
</evidence>
<dbReference type="Gene3D" id="3.40.525.10">
    <property type="entry name" value="CRAL-TRIO lipid binding domain"/>
    <property type="match status" value="1"/>
</dbReference>
<protein>
    <recommendedName>
        <fullName evidence="1">CRAL-TRIO domain-containing protein</fullName>
    </recommendedName>
</protein>
<dbReference type="AlphaFoldDB" id="A0A2R6XNY3"/>
<gene>
    <name evidence="2" type="ORF">MARPO_0007s0202</name>
</gene>
<dbReference type="SUPFAM" id="SSF52087">
    <property type="entry name" value="CRAL/TRIO domain"/>
    <property type="match status" value="1"/>
</dbReference>
<dbReference type="PROSITE" id="PS50191">
    <property type="entry name" value="CRAL_TRIO"/>
    <property type="match status" value="1"/>
</dbReference>
<dbReference type="InterPro" id="IPR036865">
    <property type="entry name" value="CRAL-TRIO_dom_sf"/>
</dbReference>
<dbReference type="OrthoDB" id="1434354at2759"/>
<keyword evidence="3" id="KW-1185">Reference proteome</keyword>
<organism evidence="2 3">
    <name type="scientific">Marchantia polymorpha</name>
    <name type="common">Common liverwort</name>
    <name type="synonym">Marchantia aquatica</name>
    <dbReference type="NCBI Taxonomy" id="3197"/>
    <lineage>
        <taxon>Eukaryota</taxon>
        <taxon>Viridiplantae</taxon>
        <taxon>Streptophyta</taxon>
        <taxon>Embryophyta</taxon>
        <taxon>Marchantiophyta</taxon>
        <taxon>Marchantiopsida</taxon>
        <taxon>Marchantiidae</taxon>
        <taxon>Marchantiales</taxon>
        <taxon>Marchantiaceae</taxon>
        <taxon>Marchantia</taxon>
    </lineage>
</organism>
<evidence type="ECO:0000313" key="3">
    <source>
        <dbReference type="Proteomes" id="UP000244005"/>
    </source>
</evidence>
<name>A0A2R6XNY3_MARPO</name>
<accession>A0A2R6XNY3</accession>
<evidence type="ECO:0000259" key="1">
    <source>
        <dbReference type="PROSITE" id="PS50191"/>
    </source>
</evidence>
<dbReference type="EMBL" id="KZ772679">
    <property type="protein sequence ID" value="PTQ47808.1"/>
    <property type="molecule type" value="Genomic_DNA"/>
</dbReference>
<feature type="domain" description="CRAL-TRIO" evidence="1">
    <location>
        <begin position="166"/>
        <end position="328"/>
    </location>
</feature>
<dbReference type="PANTHER" id="PTHR46277:SF24">
    <property type="entry name" value="CRAL-TRIO DOMAIN-CONTAINING PROTEIN"/>
    <property type="match status" value="1"/>
</dbReference>
<dbReference type="Pfam" id="PF00650">
    <property type="entry name" value="CRAL_TRIO"/>
    <property type="match status" value="1"/>
</dbReference>
<dbReference type="SUPFAM" id="SSF46938">
    <property type="entry name" value="CRAL/TRIO N-terminal domain"/>
    <property type="match status" value="1"/>
</dbReference>
<dbReference type="InterPro" id="IPR036273">
    <property type="entry name" value="CRAL/TRIO_N_dom_sf"/>
</dbReference>
<dbReference type="Gramene" id="Mp3g02130.1">
    <property type="protein sequence ID" value="Mp3g02130.1.cds"/>
    <property type="gene ID" value="Mp3g02130"/>
</dbReference>
<sequence length="351" mass="39585">MGTTTLRIVLPASWACPKAEAIQVQSNRYLRRPTTVVDFGTRLQCRTHLSRASSSVIGNVEIPGTCQLRRRRKFFSSHGPAKWVCSVVDSVEQGEVRLEERDAQCELVEPLRQLVEQRGGDVESADDRELLRFLRSRSMDMDKAAAAFVSHQKWRSEYVPKGRFTEADLPTELDAKKSYWIEQDKKGRPVLLTLGRNHVYNKQDPGEFTRFLVYALDKAIAGAPPNTHNFLTVVDLKGIGVKNLDSKSLLVAFEVLQNHYPDRIDKIFMVNAPLIFNGLWKVVSKLIDEGTKKKIIFLNNKNLTETLLKEIDAEFLPKDYGGNADLLLLQDAIVSKGPDAPLETADQSSYL</sequence>
<proteinExistence type="predicted"/>
<dbReference type="InterPro" id="IPR001251">
    <property type="entry name" value="CRAL-TRIO_dom"/>
</dbReference>
<dbReference type="PANTHER" id="PTHR46277">
    <property type="entry name" value="OS03G0850700 PROTEIN"/>
    <property type="match status" value="1"/>
</dbReference>
<dbReference type="SMART" id="SM00516">
    <property type="entry name" value="SEC14"/>
    <property type="match status" value="1"/>
</dbReference>
<dbReference type="Proteomes" id="UP000244005">
    <property type="component" value="Unassembled WGS sequence"/>
</dbReference>
<dbReference type="OMA" id="CELVEPL"/>
<reference evidence="3" key="1">
    <citation type="journal article" date="2017" name="Cell">
        <title>Insights into land plant evolution garnered from the Marchantia polymorpha genome.</title>
        <authorList>
            <person name="Bowman J.L."/>
            <person name="Kohchi T."/>
            <person name="Yamato K.T."/>
            <person name="Jenkins J."/>
            <person name="Shu S."/>
            <person name="Ishizaki K."/>
            <person name="Yamaoka S."/>
            <person name="Nishihama R."/>
            <person name="Nakamura Y."/>
            <person name="Berger F."/>
            <person name="Adam C."/>
            <person name="Aki S.S."/>
            <person name="Althoff F."/>
            <person name="Araki T."/>
            <person name="Arteaga-Vazquez M.A."/>
            <person name="Balasubrmanian S."/>
            <person name="Barry K."/>
            <person name="Bauer D."/>
            <person name="Boehm C.R."/>
            <person name="Briginshaw L."/>
            <person name="Caballero-Perez J."/>
            <person name="Catarino B."/>
            <person name="Chen F."/>
            <person name="Chiyoda S."/>
            <person name="Chovatia M."/>
            <person name="Davies K.M."/>
            <person name="Delmans M."/>
            <person name="Demura T."/>
            <person name="Dierschke T."/>
            <person name="Dolan L."/>
            <person name="Dorantes-Acosta A.E."/>
            <person name="Eklund D.M."/>
            <person name="Florent S.N."/>
            <person name="Flores-Sandoval E."/>
            <person name="Fujiyama A."/>
            <person name="Fukuzawa H."/>
            <person name="Galik B."/>
            <person name="Grimanelli D."/>
            <person name="Grimwood J."/>
            <person name="Grossniklaus U."/>
            <person name="Hamada T."/>
            <person name="Haseloff J."/>
            <person name="Hetherington A.J."/>
            <person name="Higo A."/>
            <person name="Hirakawa Y."/>
            <person name="Hundley H.N."/>
            <person name="Ikeda Y."/>
            <person name="Inoue K."/>
            <person name="Inoue S.I."/>
            <person name="Ishida S."/>
            <person name="Jia Q."/>
            <person name="Kakita M."/>
            <person name="Kanazawa T."/>
            <person name="Kawai Y."/>
            <person name="Kawashima T."/>
            <person name="Kennedy M."/>
            <person name="Kinose K."/>
            <person name="Kinoshita T."/>
            <person name="Kohara Y."/>
            <person name="Koide E."/>
            <person name="Komatsu K."/>
            <person name="Kopischke S."/>
            <person name="Kubo M."/>
            <person name="Kyozuka J."/>
            <person name="Lagercrantz U."/>
            <person name="Lin S.S."/>
            <person name="Lindquist E."/>
            <person name="Lipzen A.M."/>
            <person name="Lu C.W."/>
            <person name="De Luna E."/>
            <person name="Martienssen R.A."/>
            <person name="Minamino N."/>
            <person name="Mizutani M."/>
            <person name="Mizutani M."/>
            <person name="Mochizuki N."/>
            <person name="Monte I."/>
            <person name="Mosher R."/>
            <person name="Nagasaki H."/>
            <person name="Nakagami H."/>
            <person name="Naramoto S."/>
            <person name="Nishitani K."/>
            <person name="Ohtani M."/>
            <person name="Okamoto T."/>
            <person name="Okumura M."/>
            <person name="Phillips J."/>
            <person name="Pollak B."/>
            <person name="Reinders A."/>
            <person name="Rovekamp M."/>
            <person name="Sano R."/>
            <person name="Sawa S."/>
            <person name="Schmid M.W."/>
            <person name="Shirakawa M."/>
            <person name="Solano R."/>
            <person name="Spunde A."/>
            <person name="Suetsugu N."/>
            <person name="Sugano S."/>
            <person name="Sugiyama A."/>
            <person name="Sun R."/>
            <person name="Suzuki Y."/>
            <person name="Takenaka M."/>
            <person name="Takezawa D."/>
            <person name="Tomogane H."/>
            <person name="Tsuzuki M."/>
            <person name="Ueda T."/>
            <person name="Umeda M."/>
            <person name="Ward J.M."/>
            <person name="Watanabe Y."/>
            <person name="Yazaki K."/>
            <person name="Yokoyama R."/>
            <person name="Yoshitake Y."/>
            <person name="Yotsui I."/>
            <person name="Zachgo S."/>
            <person name="Schmutz J."/>
        </authorList>
    </citation>
    <scope>NUCLEOTIDE SEQUENCE [LARGE SCALE GENOMIC DNA]</scope>
    <source>
        <strain evidence="3">Tak-1</strain>
    </source>
</reference>
<dbReference type="CDD" id="cd00170">
    <property type="entry name" value="SEC14"/>
    <property type="match status" value="1"/>
</dbReference>